<reference evidence="2" key="1">
    <citation type="submission" date="2022-10" db="EMBL/GenBank/DDBJ databases">
        <authorList>
            <person name="Chen Y."/>
            <person name="Dougan E. K."/>
            <person name="Chan C."/>
            <person name="Rhodes N."/>
            <person name="Thang M."/>
        </authorList>
    </citation>
    <scope>NUCLEOTIDE SEQUENCE</scope>
</reference>
<name>A0A9P1FZJ8_9DINO</name>
<accession>A0A9P1FZJ8</accession>
<evidence type="ECO:0000313" key="2">
    <source>
        <dbReference type="EMBL" id="CAI3992435.1"/>
    </source>
</evidence>
<evidence type="ECO:0000313" key="3">
    <source>
        <dbReference type="EMBL" id="CAL4779747.1"/>
    </source>
</evidence>
<dbReference type="EMBL" id="CAMXCT010001713">
    <property type="protein sequence ID" value="CAI3992435.1"/>
    <property type="molecule type" value="Genomic_DNA"/>
</dbReference>
<reference evidence="3 4" key="2">
    <citation type="submission" date="2024-05" db="EMBL/GenBank/DDBJ databases">
        <authorList>
            <person name="Chen Y."/>
            <person name="Shah S."/>
            <person name="Dougan E. K."/>
            <person name="Thang M."/>
            <person name="Chan C."/>
        </authorList>
    </citation>
    <scope>NUCLEOTIDE SEQUENCE [LARGE SCALE GENOMIC DNA]</scope>
</reference>
<proteinExistence type="predicted"/>
<organism evidence="2">
    <name type="scientific">Cladocopium goreaui</name>
    <dbReference type="NCBI Taxonomy" id="2562237"/>
    <lineage>
        <taxon>Eukaryota</taxon>
        <taxon>Sar</taxon>
        <taxon>Alveolata</taxon>
        <taxon>Dinophyceae</taxon>
        <taxon>Suessiales</taxon>
        <taxon>Symbiodiniaceae</taxon>
        <taxon>Cladocopium</taxon>
    </lineage>
</organism>
<gene>
    <name evidence="2" type="ORF">C1SCF055_LOCUS19268</name>
</gene>
<dbReference type="EMBL" id="CAMXCT020001713">
    <property type="protein sequence ID" value="CAL1145810.1"/>
    <property type="molecule type" value="Genomic_DNA"/>
</dbReference>
<dbReference type="Proteomes" id="UP001152797">
    <property type="component" value="Unassembled WGS sequence"/>
</dbReference>
<protein>
    <submittedName>
        <fullName evidence="2">Uncharacterized protein</fullName>
    </submittedName>
</protein>
<sequence>MWPNGKVGEADRFRLDSVKHFVTRHLSSNQHVQALKKEEVMAEKKATVTCNGLSIADPMSGNFLYAYRDEVAIWGSMCNFEEHAKHVYTRNASQGTWTIQAHNCEKEVEQEDELETPACPTCKKLGERTGVIRNVLRFMIKYWAASNLNCRLFHGQAALDELMAKIKSTNMYKGYEKKIEATLKLSTHHMQQFVRASFLCDPHMTNTLKDFVATVVKPCLQINISSVPDHLAEISSKLSSILAGGEASDEDLVQIKLAAGCISGKLSGHPLIQGLTLQLQRKLEKEGRGIHCMNGRRSAESDLERSLIRDAGLQLAVAAGNNALARRFGLAKDSHRISFDVLTENSLPIPALAICWPEVLQQNFLLIDQRYVRAQLAPKRRLFLAFDCTYLTASLAQLQLHSQRGMVGGVWCPENPEQCFLELTEEFDASSVKKGTTMCEFLLWDPSARKKVPMSVASLPVEHNFSGALGSLKGNLYMARLVGQVLNECDDLIKGVICDSHGTHQFTKKLLHGQHESLPMSDIQTLPFWNEISFKDLPKHPLPRLPIKICMHKGSAIWGIPGVCHASKNSGGQLSSYLRTLWYGSYFVDMVQAREMGLPPAALGREQPMSDRHQALLMNPFFLDGPMNARRVPWALRGALCHNLVVALNIAPLLTKSLNLEQRVETAVSGFVSIDLFAALATLKCTKSGLPTGSCFMAGQTAFNLQSVCLAAIVIGVTKSPEMNPWKYGSCRVAELAIEQFFGTLRNQSSTAQLSCRAYWQAGSRDALKVVRELEKQKPAGLGEPPLTDEQFENCCGRGYRAALAFASKISGQSAEQLESSYREACLKGQVGSGEEGPAEDEMEYEEEEPEEESNECMKLLKTLQADIKILGDMEQASEKSQTEEDEHQQVDDHEMKGLFDKEELKAVLSPESAPSEGIDSQGLPSTLSEALARPGDFFNNLWRLAVKLRSAPGGCDCQWIPNAENSRRAAKSLNWHQYNERLLARLESERETPQYKSRTTRLAKWRELVVLANAELELPPAVPERIETGQVVVFMLPATCSVEPQLEIGLVMSVWKGVRQPRIISGSCHINSCMAFRAISLDLVSDDSSVDWQCSSLSNAWVVRVESLVCILDTEECTEPESGDGFFKVKLSEESGNVLAKLEGIKRWRVQPTMVRGAKKAGTGSMKFAFKRFGARRRRKDVGKKDGKKKVSKHNVKKHEKQEDAEKGKSKSKGHIPEIKAPDELGPQDIRRTPEGRKAICSIMEHIYEIDLQEFSSAPVFDSEGKCRMKFPNADSFSWPELLNASGHAVEAMYAQTQRADAYGKTVYRHLSTIIQSMTGKGERRRQGWLRILKDIADFAQSLRFETIDSAAQRLCPETWPRTQDVCLFLDADNVALKPPLDLLRFLQDATRSAPLGAVFWPDLWPKPRRNWRAEAAEAVATASQESGQLLVNKSMDQVRKALLLSTLFAVRWDLFLEVIYTTDQGDLMCGFGDKVVHAMTQDVYQAAFEELGDKLQLDHAVPLLPLFLEGLLQHLGAPDT</sequence>
<feature type="compositionally biased region" description="Acidic residues" evidence="1">
    <location>
        <begin position="837"/>
        <end position="853"/>
    </location>
</feature>
<feature type="region of interest" description="Disordered" evidence="1">
    <location>
        <begin position="1177"/>
        <end position="1234"/>
    </location>
</feature>
<feature type="region of interest" description="Disordered" evidence="1">
    <location>
        <begin position="829"/>
        <end position="853"/>
    </location>
</feature>
<evidence type="ECO:0000313" key="4">
    <source>
        <dbReference type="Proteomes" id="UP001152797"/>
    </source>
</evidence>
<dbReference type="EMBL" id="CAMXCT030001713">
    <property type="protein sequence ID" value="CAL4779747.1"/>
    <property type="molecule type" value="Genomic_DNA"/>
</dbReference>
<evidence type="ECO:0000256" key="1">
    <source>
        <dbReference type="SAM" id="MobiDB-lite"/>
    </source>
</evidence>
<comment type="caution">
    <text evidence="2">The sequence shown here is derived from an EMBL/GenBank/DDBJ whole genome shotgun (WGS) entry which is preliminary data.</text>
</comment>
<keyword evidence="4" id="KW-1185">Reference proteome</keyword>
<feature type="compositionally biased region" description="Basic and acidic residues" evidence="1">
    <location>
        <begin position="1201"/>
        <end position="1234"/>
    </location>
</feature>
<feature type="compositionally biased region" description="Basic residues" evidence="1">
    <location>
        <begin position="1177"/>
        <end position="1200"/>
    </location>
</feature>